<dbReference type="InterPro" id="IPR050624">
    <property type="entry name" value="HTH-type_Tx_Regulator"/>
</dbReference>
<dbReference type="GO" id="GO:0003677">
    <property type="term" value="F:DNA binding"/>
    <property type="evidence" value="ECO:0007669"/>
    <property type="project" value="UniProtKB-UniRule"/>
</dbReference>
<sequence>MEKIKGTKLKILKKAEKLFAERGYSATPVSKIAEECDITKSLVFYHFNKKKDILKSIIKHHFAELKKHRDKMIKVAVENYNSGEFQNSDKIFVDKMVDIMLQKEKFWKLMFYEIIRDDEVWSFFRDFIRMWHEDLFEKLENKGIEIRDKKKFIFNRMFNVIGPIMLYTIKKDEWNEYFDITEKKARENFIRNFKYIMEGNTKGRDGK</sequence>
<evidence type="ECO:0000313" key="4">
    <source>
        <dbReference type="EMBL" id="TYB31157.1"/>
    </source>
</evidence>
<dbReference type="Proteomes" id="UP000324143">
    <property type="component" value="Unassembled WGS sequence"/>
</dbReference>
<dbReference type="EMBL" id="VSIX01000050">
    <property type="protein sequence ID" value="TYB31157.1"/>
    <property type="molecule type" value="Genomic_DNA"/>
</dbReference>
<name>A0A5D0MBQ4_9BACT</name>
<protein>
    <submittedName>
        <fullName evidence="4">TetR/AcrR family transcriptional regulator</fullName>
    </submittedName>
</protein>
<gene>
    <name evidence="4" type="ORF">FXF47_05505</name>
</gene>
<evidence type="ECO:0000313" key="5">
    <source>
        <dbReference type="Proteomes" id="UP000324143"/>
    </source>
</evidence>
<dbReference type="PROSITE" id="PS50977">
    <property type="entry name" value="HTH_TETR_2"/>
    <property type="match status" value="1"/>
</dbReference>
<keyword evidence="5" id="KW-1185">Reference proteome</keyword>
<keyword evidence="1 2" id="KW-0238">DNA-binding</keyword>
<dbReference type="PRINTS" id="PR00455">
    <property type="entry name" value="HTHTETR"/>
</dbReference>
<accession>A0A5D0MBQ4</accession>
<proteinExistence type="predicted"/>
<evidence type="ECO:0000259" key="3">
    <source>
        <dbReference type="PROSITE" id="PS50977"/>
    </source>
</evidence>
<dbReference type="PANTHER" id="PTHR43479">
    <property type="entry name" value="ACREF/ENVCD OPERON REPRESSOR-RELATED"/>
    <property type="match status" value="1"/>
</dbReference>
<comment type="caution">
    <text evidence="4">The sequence shown here is derived from an EMBL/GenBank/DDBJ whole genome shotgun (WGS) entry which is preliminary data.</text>
</comment>
<dbReference type="PANTHER" id="PTHR43479:SF11">
    <property type="entry name" value="ACREF_ENVCD OPERON REPRESSOR-RELATED"/>
    <property type="match status" value="1"/>
</dbReference>
<evidence type="ECO:0000256" key="1">
    <source>
        <dbReference type="ARBA" id="ARBA00023125"/>
    </source>
</evidence>
<evidence type="ECO:0000256" key="2">
    <source>
        <dbReference type="PROSITE-ProRule" id="PRU00335"/>
    </source>
</evidence>
<dbReference type="Pfam" id="PF00440">
    <property type="entry name" value="TetR_N"/>
    <property type="match status" value="1"/>
</dbReference>
<reference evidence="4" key="1">
    <citation type="submission" date="2019-08" db="EMBL/GenBank/DDBJ databases">
        <title>Genomic characterization of a novel candidate phylum (ARYD3) from a high temperature, high salinity tertiary oil reservoir in north central Oklahoma, USA.</title>
        <authorList>
            <person name="Youssef N.H."/>
            <person name="Yadav A."/>
            <person name="Elshahed M.S."/>
        </authorList>
    </citation>
    <scope>NUCLEOTIDE SEQUENCE [LARGE SCALE GENOMIC DNA]</scope>
    <source>
        <strain evidence="4">ARYD3</strain>
    </source>
</reference>
<feature type="DNA-binding region" description="H-T-H motif" evidence="2">
    <location>
        <begin position="28"/>
        <end position="47"/>
    </location>
</feature>
<dbReference type="Gene3D" id="1.10.357.10">
    <property type="entry name" value="Tetracycline Repressor, domain 2"/>
    <property type="match status" value="1"/>
</dbReference>
<feature type="domain" description="HTH tetR-type" evidence="3">
    <location>
        <begin position="5"/>
        <end position="65"/>
    </location>
</feature>
<dbReference type="SUPFAM" id="SSF46689">
    <property type="entry name" value="Homeodomain-like"/>
    <property type="match status" value="1"/>
</dbReference>
<dbReference type="AlphaFoldDB" id="A0A5D0MBQ4"/>
<organism evidence="4 5">
    <name type="scientific">Candidatus Mcinerneyibacterium aminivorans</name>
    <dbReference type="NCBI Taxonomy" id="2703815"/>
    <lineage>
        <taxon>Bacteria</taxon>
        <taxon>Candidatus Macinerneyibacteriota</taxon>
        <taxon>Candidatus Mcinerneyibacteria</taxon>
        <taxon>Candidatus Mcinerneyibacteriales</taxon>
        <taxon>Candidatus Mcinerneyibacteriaceae</taxon>
        <taxon>Candidatus Mcinerneyibacterium</taxon>
    </lineage>
</organism>
<dbReference type="InterPro" id="IPR001647">
    <property type="entry name" value="HTH_TetR"/>
</dbReference>
<dbReference type="InterPro" id="IPR009057">
    <property type="entry name" value="Homeodomain-like_sf"/>
</dbReference>